<reference evidence="1" key="1">
    <citation type="submission" date="2020-01" db="EMBL/GenBank/DDBJ databases">
        <authorList>
            <person name="Feng Z.H.Z."/>
        </authorList>
    </citation>
    <scope>NUCLEOTIDE SEQUENCE</scope>
    <source>
        <strain evidence="1">CBS107.38</strain>
    </source>
</reference>
<evidence type="ECO:0000313" key="1">
    <source>
        <dbReference type="EMBL" id="KAF7675693.1"/>
    </source>
</evidence>
<accession>A0A8H7B1R8</accession>
<dbReference type="GeneID" id="62204637"/>
<organism evidence="1 2">
    <name type="scientific">Alternaria burnsii</name>
    <dbReference type="NCBI Taxonomy" id="1187904"/>
    <lineage>
        <taxon>Eukaryota</taxon>
        <taxon>Fungi</taxon>
        <taxon>Dikarya</taxon>
        <taxon>Ascomycota</taxon>
        <taxon>Pezizomycotina</taxon>
        <taxon>Dothideomycetes</taxon>
        <taxon>Pleosporomycetidae</taxon>
        <taxon>Pleosporales</taxon>
        <taxon>Pleosporineae</taxon>
        <taxon>Pleosporaceae</taxon>
        <taxon>Alternaria</taxon>
        <taxon>Alternaria sect. Alternaria</taxon>
    </lineage>
</organism>
<comment type="caution">
    <text evidence="1">The sequence shown here is derived from an EMBL/GenBank/DDBJ whole genome shotgun (WGS) entry which is preliminary data.</text>
</comment>
<evidence type="ECO:0000313" key="2">
    <source>
        <dbReference type="Proteomes" id="UP000596902"/>
    </source>
</evidence>
<dbReference type="EMBL" id="JAAABM010000008">
    <property type="protein sequence ID" value="KAF7675693.1"/>
    <property type="molecule type" value="Genomic_DNA"/>
</dbReference>
<dbReference type="RefSeq" id="XP_038785956.1">
    <property type="nucleotide sequence ID" value="XM_038931459.1"/>
</dbReference>
<protein>
    <submittedName>
        <fullName evidence="1">Uncharacterized protein</fullName>
    </submittedName>
</protein>
<name>A0A8H7B1R8_9PLEO</name>
<gene>
    <name evidence="1" type="ORF">GT037_006412</name>
</gene>
<keyword evidence="2" id="KW-1185">Reference proteome</keyword>
<sequence>MSKDKDEIPPILLFRSEINFFEDPTWSPRNSDARRPHFYDYRNVRVYPSGLYLLPTEYEHQNLEDQISFILPFAIGGNEYAKMSDGQKFMDCRQYGNDSFTQLYSRGRQSLEDFQSQSLACVLENWLGMVEGGIWKVDGNGVVGDMETWKEADTKEGWEKYVIPNEESFHHDWEVLKTAQDPSPKAGRLR</sequence>
<dbReference type="AlphaFoldDB" id="A0A8H7B1R8"/>
<reference evidence="1" key="2">
    <citation type="submission" date="2020-08" db="EMBL/GenBank/DDBJ databases">
        <title>Draft Genome Sequence of Cumin Blight Pathogen Alternaria burnsii.</title>
        <authorList>
            <person name="Feng Z."/>
        </authorList>
    </citation>
    <scope>NUCLEOTIDE SEQUENCE</scope>
    <source>
        <strain evidence="1">CBS107.38</strain>
    </source>
</reference>
<dbReference type="Proteomes" id="UP000596902">
    <property type="component" value="Unassembled WGS sequence"/>
</dbReference>
<proteinExistence type="predicted"/>